<dbReference type="AlphaFoldDB" id="A0A840QTA2"/>
<accession>A0A840QTA2</accession>
<dbReference type="InterPro" id="IPR011528">
    <property type="entry name" value="NERD"/>
</dbReference>
<organism evidence="2 3">
    <name type="scientific">Texcoconibacillus texcoconensis</name>
    <dbReference type="NCBI Taxonomy" id="1095777"/>
    <lineage>
        <taxon>Bacteria</taxon>
        <taxon>Bacillati</taxon>
        <taxon>Bacillota</taxon>
        <taxon>Bacilli</taxon>
        <taxon>Bacillales</taxon>
        <taxon>Bacillaceae</taxon>
        <taxon>Texcoconibacillus</taxon>
    </lineage>
</organism>
<evidence type="ECO:0000313" key="2">
    <source>
        <dbReference type="EMBL" id="MBB5174595.1"/>
    </source>
</evidence>
<evidence type="ECO:0000259" key="1">
    <source>
        <dbReference type="PROSITE" id="PS50965"/>
    </source>
</evidence>
<sequence>MIVLQRQIPHPNRVLETLTRRLPENHPDYKRIHDDYQRRTSGYRGEQSMDYYLRFLQPQDCSILHGLTLRYNGNKFQIDTLILFPKFALIIEIKNWTGKLQVTETGDFLRTDLPSEKLLQDPIQQAKHQQWQLQAWLKQRGHALTAVDHLVVLTHQNAIISNASVLHPKIIRHTHFIDTIHQLIAAHANNQPQPNTIATHLKNEHLTPTYNTNNLHTYDIQPPDIITGVHCPACSTTAMRKPNKHWICPHCRQHSRTAHIQAIQDYTLIHGRITTSRQIKDFLRIKHTQHARRIMRSLGAHKQGTTKGATYDLLTSPILQQYLLH</sequence>
<dbReference type="RefSeq" id="WP_184665003.1">
    <property type="nucleotide sequence ID" value="NZ_JACHHB010000014.1"/>
</dbReference>
<protein>
    <recommendedName>
        <fullName evidence="1">NERD domain-containing protein</fullName>
    </recommendedName>
</protein>
<name>A0A840QTA2_9BACI</name>
<dbReference type="EMBL" id="JACHHB010000014">
    <property type="protein sequence ID" value="MBB5174595.1"/>
    <property type="molecule type" value="Genomic_DNA"/>
</dbReference>
<comment type="caution">
    <text evidence="2">The sequence shown here is derived from an EMBL/GenBank/DDBJ whole genome shotgun (WGS) entry which is preliminary data.</text>
</comment>
<reference evidence="2 3" key="1">
    <citation type="submission" date="2020-08" db="EMBL/GenBank/DDBJ databases">
        <title>Genomic Encyclopedia of Type Strains, Phase IV (KMG-IV): sequencing the most valuable type-strain genomes for metagenomic binning, comparative biology and taxonomic classification.</title>
        <authorList>
            <person name="Goeker M."/>
        </authorList>
    </citation>
    <scope>NUCLEOTIDE SEQUENCE [LARGE SCALE GENOMIC DNA]</scope>
    <source>
        <strain evidence="2 3">DSM 24696</strain>
    </source>
</reference>
<gene>
    <name evidence="2" type="ORF">HNQ41_002812</name>
</gene>
<evidence type="ECO:0000313" key="3">
    <source>
        <dbReference type="Proteomes" id="UP000551878"/>
    </source>
</evidence>
<feature type="domain" description="NERD" evidence="1">
    <location>
        <begin position="41"/>
        <end position="156"/>
    </location>
</feature>
<dbReference type="PROSITE" id="PS50965">
    <property type="entry name" value="NERD"/>
    <property type="match status" value="1"/>
</dbReference>
<dbReference type="Proteomes" id="UP000551878">
    <property type="component" value="Unassembled WGS sequence"/>
</dbReference>
<dbReference type="Pfam" id="PF08378">
    <property type="entry name" value="NERD"/>
    <property type="match status" value="1"/>
</dbReference>
<proteinExistence type="predicted"/>
<keyword evidence="3" id="KW-1185">Reference proteome</keyword>